<dbReference type="SUPFAM" id="SSF101233">
    <property type="entry name" value="PWI domain"/>
    <property type="match status" value="1"/>
</dbReference>
<dbReference type="Gene3D" id="1.20.1390.10">
    <property type="entry name" value="PWI domain"/>
    <property type="match status" value="1"/>
</dbReference>
<keyword evidence="7" id="KW-1185">Reference proteome</keyword>
<sequence>MGMAPPGTIVQAPMIALPETGPLNVFVGKLPSDLSDHYVRNLLEKCGLVVSWKRTTDPVTKKPKGFGYCTYAGAMDVLRAVRLLNGFSVDSKQILVKVDAKTQVKLDEYTAAMTEKMKLEAQATDEEVRKVLKALEDERSGLMGGIQNHPASWGDLLGKNGDADAGQGGASNGDADTDETNAEGEAAPPAGKQVQQKMILSEIEKFRLAQDQREQDMEQKRRESVRERLRQEREEEEKRKAAKEQPEPAKEPVSASSAPEPVEEKVTPAVEKVKDENANGPNRQDRERDRSHPRDKERDRDRDRDRDRARDRDRDRDRRKRARSRSRSRSRERSSRRRRRSYSRSRSRSRGRDRRDRDRDRERDRDRRRRRRRRSSTGDESSDDDRRSKRRKGSHASDGKRDDEEKSKAEEPKKTAPKMMVGMKLSIGAPKKEKSLALPAAPVFKMEEVVEVKPVRAIIPIDYTDEERKASGPAGNVNGDVKSLIDQIPTDKDGLFAYHINWSAVDKHKIVEDKMIPWVRKKVLEYLGEEDKTMIDFLLKQLRAHALPQAILKELQAVLDDEAEVFVKLLWRKLAFEALRA</sequence>
<dbReference type="GO" id="GO:0003729">
    <property type="term" value="F:mRNA binding"/>
    <property type="evidence" value="ECO:0007669"/>
    <property type="project" value="TreeGrafter"/>
</dbReference>
<evidence type="ECO:0000256" key="1">
    <source>
        <dbReference type="ARBA" id="ARBA00022664"/>
    </source>
</evidence>
<dbReference type="PANTHER" id="PTHR18806:SF4">
    <property type="entry name" value="RNA-BINDING PROTEIN 25"/>
    <property type="match status" value="1"/>
</dbReference>
<feature type="compositionally biased region" description="Basic residues" evidence="3">
    <location>
        <begin position="366"/>
        <end position="375"/>
    </location>
</feature>
<proteinExistence type="predicted"/>
<evidence type="ECO:0000313" key="6">
    <source>
        <dbReference type="EMBL" id="TMW55613.1"/>
    </source>
</evidence>
<dbReference type="InterPro" id="IPR000504">
    <property type="entry name" value="RRM_dom"/>
</dbReference>
<evidence type="ECO:0000259" key="5">
    <source>
        <dbReference type="PROSITE" id="PS51025"/>
    </source>
</evidence>
<feature type="compositionally biased region" description="Basic and acidic residues" evidence="3">
    <location>
        <begin position="353"/>
        <end position="365"/>
    </location>
</feature>
<dbReference type="SMART" id="SM00360">
    <property type="entry name" value="RRM"/>
    <property type="match status" value="1"/>
</dbReference>
<dbReference type="Pfam" id="PF00076">
    <property type="entry name" value="RRM_1"/>
    <property type="match status" value="1"/>
</dbReference>
<feature type="region of interest" description="Disordered" evidence="3">
    <location>
        <begin position="210"/>
        <end position="418"/>
    </location>
</feature>
<protein>
    <recommendedName>
        <fullName evidence="8">RNA-binding protein 25</fullName>
    </recommendedName>
</protein>
<reference evidence="6" key="1">
    <citation type="submission" date="2019-03" db="EMBL/GenBank/DDBJ databases">
        <title>Long read genome sequence of the mycoparasitic Pythium oligandrum ATCC 38472 isolated from sugarbeet rhizosphere.</title>
        <authorList>
            <person name="Gaulin E."/>
        </authorList>
    </citation>
    <scope>NUCLEOTIDE SEQUENCE</scope>
    <source>
        <strain evidence="6">ATCC 38472_TT</strain>
    </source>
</reference>
<feature type="domain" description="RRM" evidence="4">
    <location>
        <begin position="23"/>
        <end position="101"/>
    </location>
</feature>
<dbReference type="InterPro" id="IPR034268">
    <property type="entry name" value="RBM25_RRM"/>
</dbReference>
<evidence type="ECO:0000313" key="7">
    <source>
        <dbReference type="Proteomes" id="UP000794436"/>
    </source>
</evidence>
<dbReference type="Proteomes" id="UP000794436">
    <property type="component" value="Unassembled WGS sequence"/>
</dbReference>
<dbReference type="GO" id="GO:0005681">
    <property type="term" value="C:spliceosomal complex"/>
    <property type="evidence" value="ECO:0007669"/>
    <property type="project" value="TreeGrafter"/>
</dbReference>
<dbReference type="GO" id="GO:0006397">
    <property type="term" value="P:mRNA processing"/>
    <property type="evidence" value="ECO:0007669"/>
    <property type="project" value="UniProtKB-KW"/>
</dbReference>
<dbReference type="CDD" id="cd12446">
    <property type="entry name" value="RRM_RBM25"/>
    <property type="match status" value="1"/>
</dbReference>
<dbReference type="InterPro" id="IPR052768">
    <property type="entry name" value="RBM25"/>
</dbReference>
<keyword evidence="2" id="KW-0694">RNA-binding</keyword>
<feature type="region of interest" description="Disordered" evidence="3">
    <location>
        <begin position="153"/>
        <end position="195"/>
    </location>
</feature>
<dbReference type="PANTHER" id="PTHR18806">
    <property type="entry name" value="RBM25 PROTEIN"/>
    <property type="match status" value="1"/>
</dbReference>
<accession>A0A8K1C3C9</accession>
<dbReference type="InterPro" id="IPR002483">
    <property type="entry name" value="PWI_dom"/>
</dbReference>
<gene>
    <name evidence="6" type="ORF">Poli38472_010495</name>
</gene>
<feature type="compositionally biased region" description="Basic residues" evidence="3">
    <location>
        <begin position="317"/>
        <end position="352"/>
    </location>
</feature>
<feature type="compositionally biased region" description="Basic and acidic residues" evidence="3">
    <location>
        <begin position="210"/>
        <end position="250"/>
    </location>
</feature>
<evidence type="ECO:0000256" key="3">
    <source>
        <dbReference type="SAM" id="MobiDB-lite"/>
    </source>
</evidence>
<dbReference type="InterPro" id="IPR035979">
    <property type="entry name" value="RBD_domain_sf"/>
</dbReference>
<dbReference type="EMBL" id="SPLM01000147">
    <property type="protein sequence ID" value="TMW55613.1"/>
    <property type="molecule type" value="Genomic_DNA"/>
</dbReference>
<dbReference type="Pfam" id="PF01480">
    <property type="entry name" value="PWI"/>
    <property type="match status" value="1"/>
</dbReference>
<evidence type="ECO:0000256" key="2">
    <source>
        <dbReference type="PROSITE-ProRule" id="PRU00176"/>
    </source>
</evidence>
<feature type="domain" description="PWI" evidence="5">
    <location>
        <begin position="493"/>
        <end position="581"/>
    </location>
</feature>
<evidence type="ECO:0008006" key="8">
    <source>
        <dbReference type="Google" id="ProtNLM"/>
    </source>
</evidence>
<feature type="compositionally biased region" description="Basic and acidic residues" evidence="3">
    <location>
        <begin position="262"/>
        <end position="316"/>
    </location>
</feature>
<comment type="caution">
    <text evidence="6">The sequence shown here is derived from an EMBL/GenBank/DDBJ whole genome shotgun (WGS) entry which is preliminary data.</text>
</comment>
<dbReference type="Gene3D" id="3.30.70.330">
    <property type="match status" value="1"/>
</dbReference>
<name>A0A8K1C3C9_PYTOL</name>
<dbReference type="InterPro" id="IPR036483">
    <property type="entry name" value="PWI_dom_sf"/>
</dbReference>
<dbReference type="SMART" id="SM00311">
    <property type="entry name" value="PWI"/>
    <property type="match status" value="1"/>
</dbReference>
<dbReference type="SUPFAM" id="SSF54928">
    <property type="entry name" value="RNA-binding domain, RBD"/>
    <property type="match status" value="1"/>
</dbReference>
<feature type="compositionally biased region" description="Basic and acidic residues" evidence="3">
    <location>
        <begin position="395"/>
        <end position="414"/>
    </location>
</feature>
<organism evidence="6 7">
    <name type="scientific">Pythium oligandrum</name>
    <name type="common">Mycoparasitic fungus</name>
    <dbReference type="NCBI Taxonomy" id="41045"/>
    <lineage>
        <taxon>Eukaryota</taxon>
        <taxon>Sar</taxon>
        <taxon>Stramenopiles</taxon>
        <taxon>Oomycota</taxon>
        <taxon>Peronosporomycetes</taxon>
        <taxon>Pythiales</taxon>
        <taxon>Pythiaceae</taxon>
        <taxon>Pythium</taxon>
    </lineage>
</organism>
<evidence type="ECO:0000259" key="4">
    <source>
        <dbReference type="PROSITE" id="PS50102"/>
    </source>
</evidence>
<dbReference type="PROSITE" id="PS50102">
    <property type="entry name" value="RRM"/>
    <property type="match status" value="1"/>
</dbReference>
<dbReference type="PROSITE" id="PS51025">
    <property type="entry name" value="PWI"/>
    <property type="match status" value="1"/>
</dbReference>
<dbReference type="OrthoDB" id="6275295at2759"/>
<dbReference type="AlphaFoldDB" id="A0A8K1C3C9"/>
<dbReference type="InterPro" id="IPR012677">
    <property type="entry name" value="Nucleotide-bd_a/b_plait_sf"/>
</dbReference>
<keyword evidence="1" id="KW-0507">mRNA processing</keyword>